<keyword evidence="2" id="KW-0238">DNA-binding</keyword>
<dbReference type="Pfam" id="PF12833">
    <property type="entry name" value="HTH_18"/>
    <property type="match status" value="1"/>
</dbReference>
<evidence type="ECO:0000313" key="5">
    <source>
        <dbReference type="EMBL" id="MFL9844135.1"/>
    </source>
</evidence>
<feature type="domain" description="HTH araC/xylS-type" evidence="4">
    <location>
        <begin position="172"/>
        <end position="268"/>
    </location>
</feature>
<dbReference type="SMART" id="SM00342">
    <property type="entry name" value="HTH_ARAC"/>
    <property type="match status" value="1"/>
</dbReference>
<dbReference type="InterPro" id="IPR009057">
    <property type="entry name" value="Homeodomain-like_sf"/>
</dbReference>
<dbReference type="PANTHER" id="PTHR43280:SF2">
    <property type="entry name" value="HTH-TYPE TRANSCRIPTIONAL REGULATOR EXSA"/>
    <property type="match status" value="1"/>
</dbReference>
<dbReference type="RefSeq" id="WP_408084388.1">
    <property type="nucleotide sequence ID" value="NZ_JBELPZ010000005.1"/>
</dbReference>
<dbReference type="PANTHER" id="PTHR43280">
    <property type="entry name" value="ARAC-FAMILY TRANSCRIPTIONAL REGULATOR"/>
    <property type="match status" value="1"/>
</dbReference>
<keyword evidence="1" id="KW-0805">Transcription regulation</keyword>
<dbReference type="InterPro" id="IPR020449">
    <property type="entry name" value="Tscrpt_reg_AraC-type_HTH"/>
</dbReference>
<keyword evidence="6" id="KW-1185">Reference proteome</keyword>
<evidence type="ECO:0000256" key="3">
    <source>
        <dbReference type="ARBA" id="ARBA00023163"/>
    </source>
</evidence>
<gene>
    <name evidence="5" type="ORF">ABS766_06855</name>
</gene>
<dbReference type="Gene3D" id="1.10.10.60">
    <property type="entry name" value="Homeodomain-like"/>
    <property type="match status" value="1"/>
</dbReference>
<dbReference type="PROSITE" id="PS01124">
    <property type="entry name" value="HTH_ARAC_FAMILY_2"/>
    <property type="match status" value="1"/>
</dbReference>
<dbReference type="Proteomes" id="UP001629156">
    <property type="component" value="Unassembled WGS sequence"/>
</dbReference>
<dbReference type="EMBL" id="JBELPZ010000005">
    <property type="protein sequence ID" value="MFL9844135.1"/>
    <property type="molecule type" value="Genomic_DNA"/>
</dbReference>
<name>A0ABW8YVZ4_9FLAO</name>
<reference evidence="5 6" key="1">
    <citation type="submission" date="2024-06" db="EMBL/GenBank/DDBJ databases">
        <authorList>
            <person name="Kaempfer P."/>
            <person name="Viver T."/>
        </authorList>
    </citation>
    <scope>NUCLEOTIDE SEQUENCE [LARGE SCALE GENOMIC DNA]</scope>
    <source>
        <strain evidence="5 6">ST-119</strain>
    </source>
</reference>
<comment type="caution">
    <text evidence="5">The sequence shown here is derived from an EMBL/GenBank/DDBJ whole genome shotgun (WGS) entry which is preliminary data.</text>
</comment>
<dbReference type="Pfam" id="PF22200">
    <property type="entry name" value="ExsA_N"/>
    <property type="match status" value="1"/>
</dbReference>
<evidence type="ECO:0000256" key="1">
    <source>
        <dbReference type="ARBA" id="ARBA00023015"/>
    </source>
</evidence>
<keyword evidence="3" id="KW-0804">Transcription</keyword>
<evidence type="ECO:0000313" key="6">
    <source>
        <dbReference type="Proteomes" id="UP001629156"/>
    </source>
</evidence>
<accession>A0ABW8YVZ4</accession>
<dbReference type="SUPFAM" id="SSF46689">
    <property type="entry name" value="Homeodomain-like"/>
    <property type="match status" value="2"/>
</dbReference>
<dbReference type="PRINTS" id="PR00032">
    <property type="entry name" value="HTHARAC"/>
</dbReference>
<proteinExistence type="predicted"/>
<dbReference type="InterPro" id="IPR054015">
    <property type="entry name" value="ExsA-like_N"/>
</dbReference>
<evidence type="ECO:0000259" key="4">
    <source>
        <dbReference type="PROSITE" id="PS01124"/>
    </source>
</evidence>
<sequence>MDTLDTIIPAIRYSCYFTRSRVGEQFVPEHSLVYVLSGKTVMTDVLGTKTFTEGNIYFCRRNSLAKFEKEPGKEGEYRSVSIFLTRELLHTISLKYGYKAGEEKDLSTFHSLENASLLADFMQSLKQYENLFSKPGSQSLMMLKQEEAVLLLVQLYPKLVNILFDFSEPGKIDLEAFMKKNYHFNVSLERFAYLTGRSLSTFKRDFEKIFSTTPNRWLQQRRLQEAFYLIKEKGKSVSEVYLDLGFENLSHFSYAFKKQFGLSPSQVR</sequence>
<evidence type="ECO:0000256" key="2">
    <source>
        <dbReference type="ARBA" id="ARBA00023125"/>
    </source>
</evidence>
<dbReference type="InterPro" id="IPR018060">
    <property type="entry name" value="HTH_AraC"/>
</dbReference>
<protein>
    <submittedName>
        <fullName evidence="5">AraC family transcriptional regulator</fullName>
    </submittedName>
</protein>
<organism evidence="5 6">
    <name type="scientific">Flavobacterium rhizosphaerae</name>
    <dbReference type="NCBI Taxonomy" id="3163298"/>
    <lineage>
        <taxon>Bacteria</taxon>
        <taxon>Pseudomonadati</taxon>
        <taxon>Bacteroidota</taxon>
        <taxon>Flavobacteriia</taxon>
        <taxon>Flavobacteriales</taxon>
        <taxon>Flavobacteriaceae</taxon>
        <taxon>Flavobacterium</taxon>
    </lineage>
</organism>